<sequence>MPCLMKKRKPKIIVVDQIVSQLNERYNSASGAATD</sequence>
<accession>A0A1H4HAP8</accession>
<dbReference type="AlphaFoldDB" id="A0A1H4HAP8"/>
<protein>
    <submittedName>
        <fullName evidence="1">Uncharacterized protein</fullName>
    </submittedName>
</protein>
<proteinExistence type="predicted"/>
<evidence type="ECO:0000313" key="1">
    <source>
        <dbReference type="EMBL" id="SEB18138.1"/>
    </source>
</evidence>
<reference evidence="1 2" key="1">
    <citation type="submission" date="2016-10" db="EMBL/GenBank/DDBJ databases">
        <authorList>
            <person name="de Groot N.N."/>
        </authorList>
    </citation>
    <scope>NUCLEOTIDE SEQUENCE [LARGE SCALE GENOMIC DNA]</scope>
    <source>
        <strain evidence="1 2">DSM 19033</strain>
    </source>
</reference>
<keyword evidence="2" id="KW-1185">Reference proteome</keyword>
<organism evidence="1 2">
    <name type="scientific">Pedobacter hartonius</name>
    <dbReference type="NCBI Taxonomy" id="425514"/>
    <lineage>
        <taxon>Bacteria</taxon>
        <taxon>Pseudomonadati</taxon>
        <taxon>Bacteroidota</taxon>
        <taxon>Sphingobacteriia</taxon>
        <taxon>Sphingobacteriales</taxon>
        <taxon>Sphingobacteriaceae</taxon>
        <taxon>Pedobacter</taxon>
    </lineage>
</organism>
<dbReference type="Proteomes" id="UP000198850">
    <property type="component" value="Unassembled WGS sequence"/>
</dbReference>
<name>A0A1H4HAP8_9SPHI</name>
<dbReference type="EMBL" id="FNRA01000014">
    <property type="protein sequence ID" value="SEB18138.1"/>
    <property type="molecule type" value="Genomic_DNA"/>
</dbReference>
<evidence type="ECO:0000313" key="2">
    <source>
        <dbReference type="Proteomes" id="UP000198850"/>
    </source>
</evidence>
<gene>
    <name evidence="1" type="ORF">SAMN05443550_11466</name>
</gene>